<dbReference type="EMBL" id="JARPWH010000265">
    <property type="protein sequence ID" value="MDT2405286.1"/>
    <property type="molecule type" value="Genomic_DNA"/>
</dbReference>
<protein>
    <submittedName>
        <fullName evidence="1">Helix-turn-helix domain-containing protein</fullName>
    </submittedName>
</protein>
<organism evidence="1 2">
    <name type="scientific">Enterococcus avium</name>
    <name type="common">Streptococcus avium</name>
    <dbReference type="NCBI Taxonomy" id="33945"/>
    <lineage>
        <taxon>Bacteria</taxon>
        <taxon>Bacillati</taxon>
        <taxon>Bacillota</taxon>
        <taxon>Bacilli</taxon>
        <taxon>Lactobacillales</taxon>
        <taxon>Enterococcaceae</taxon>
        <taxon>Enterococcus</taxon>
    </lineage>
</organism>
<dbReference type="RefSeq" id="WP_311866031.1">
    <property type="nucleotide sequence ID" value="NZ_JARPWH010000265.1"/>
</dbReference>
<comment type="caution">
    <text evidence="1">The sequence shown here is derived from an EMBL/GenBank/DDBJ whole genome shotgun (WGS) entry which is preliminary data.</text>
</comment>
<dbReference type="AlphaFoldDB" id="A0AAW8S153"/>
<reference evidence="1" key="1">
    <citation type="submission" date="2023-03" db="EMBL/GenBank/DDBJ databases">
        <authorList>
            <person name="Shen W."/>
            <person name="Cai J."/>
        </authorList>
    </citation>
    <scope>NUCLEOTIDE SEQUENCE</scope>
    <source>
        <strain evidence="1">P33-2</strain>
    </source>
</reference>
<gene>
    <name evidence="1" type="ORF">P7D43_23355</name>
</gene>
<name>A0AAW8S153_ENTAV</name>
<proteinExistence type="predicted"/>
<accession>A0AAW8S153</accession>
<dbReference type="InterPro" id="IPR036390">
    <property type="entry name" value="WH_DNA-bd_sf"/>
</dbReference>
<dbReference type="SUPFAM" id="SSF46785">
    <property type="entry name" value="Winged helix' DNA-binding domain"/>
    <property type="match status" value="1"/>
</dbReference>
<sequence length="245" mass="27996">NVEQLAKKLGRSAKSVDVKIYKLRRDGQFPPTDFSKAFDPKGRKFTDEDDKRIIAMYKKGEIYRDIGDSLGRSEQSIAGRIMRLKKIGKIKQPKKQWNQNEVDILLENIKFDENGFCCNHAELARLCNRTFEQVNRKLNSLRQKGVITVMPDRSKTSVKSKKAMDRFNDARFAHIPKKKEDVPMTGPTEKLPDVSIESKQVSLILTTVIVSGQRTDQYFTQEGELIATKKPTSEATEISNEKESI</sequence>
<evidence type="ECO:0000313" key="2">
    <source>
        <dbReference type="Proteomes" id="UP001260773"/>
    </source>
</evidence>
<dbReference type="Proteomes" id="UP001260773">
    <property type="component" value="Unassembled WGS sequence"/>
</dbReference>
<evidence type="ECO:0000313" key="1">
    <source>
        <dbReference type="EMBL" id="MDT2405286.1"/>
    </source>
</evidence>
<feature type="non-terminal residue" evidence="1">
    <location>
        <position position="1"/>
    </location>
</feature>